<reference evidence="1 2" key="1">
    <citation type="submission" date="2019-07" db="EMBL/GenBank/DDBJ databases">
        <authorList>
            <person name="Huq M.A."/>
        </authorList>
    </citation>
    <scope>NUCLEOTIDE SEQUENCE [LARGE SCALE GENOMIC DNA]</scope>
    <source>
        <strain evidence="1 2">MAH-19</strain>
    </source>
</reference>
<organism evidence="1 2">
    <name type="scientific">Mucilaginibacter corticis</name>
    <dbReference type="NCBI Taxonomy" id="2597670"/>
    <lineage>
        <taxon>Bacteria</taxon>
        <taxon>Pseudomonadati</taxon>
        <taxon>Bacteroidota</taxon>
        <taxon>Sphingobacteriia</taxon>
        <taxon>Sphingobacteriales</taxon>
        <taxon>Sphingobacteriaceae</taxon>
        <taxon>Mucilaginibacter</taxon>
    </lineage>
</organism>
<protein>
    <submittedName>
        <fullName evidence="1">Uncharacterized protein</fullName>
    </submittedName>
</protein>
<accession>A0A556MSW6</accession>
<proteinExistence type="predicted"/>
<comment type="caution">
    <text evidence="1">The sequence shown here is derived from an EMBL/GenBank/DDBJ whole genome shotgun (WGS) entry which is preliminary data.</text>
</comment>
<evidence type="ECO:0000313" key="1">
    <source>
        <dbReference type="EMBL" id="TSJ43014.1"/>
    </source>
</evidence>
<dbReference type="OrthoDB" id="8263000at2"/>
<keyword evidence="2" id="KW-1185">Reference proteome</keyword>
<gene>
    <name evidence="1" type="ORF">FO440_02145</name>
</gene>
<dbReference type="RefSeq" id="WP_144246579.1">
    <property type="nucleotide sequence ID" value="NZ_VLPK01000001.1"/>
</dbReference>
<evidence type="ECO:0000313" key="2">
    <source>
        <dbReference type="Proteomes" id="UP000318733"/>
    </source>
</evidence>
<dbReference type="AlphaFoldDB" id="A0A556MSW6"/>
<dbReference type="EMBL" id="VLPK01000001">
    <property type="protein sequence ID" value="TSJ43014.1"/>
    <property type="molecule type" value="Genomic_DNA"/>
</dbReference>
<dbReference type="Proteomes" id="UP000318733">
    <property type="component" value="Unassembled WGS sequence"/>
</dbReference>
<sequence length="908" mass="103312">MSDTLTISKEIEDALQPEFSKLREEGMQHILELASAIWTDYNVHDPGITTLEMLCYALTDLNYRVALPVENILAVEKNNTDNMHEQFLSAIKILPGYPVTPDDYRQLFVRIDGVRNAWISKSAHSIIANYKQPDGKPLLHYATSGETPVANEEIEFDLKGINNILIDFEEFPELGGDATKIKAKQDAIIKEIKSVYYYYRSLCEDLDQIKAVDQQEIVICADIELQATADPEQVWAQIMFNIEQYLTPDINFYSLKELLDKGMQPDEIFEGPVFDFATINAATEKGLEATFTKQGFIISSELAASQLRTEVRLSDIYRIIMEIDGVKLVKRIAFGFCGCNEPSSVVANKIYNDNKWLLCVQPGSKPVLCENNSSFSFYKDVIPVELKKLEAQADLNQLRQAWQDNVESKIIVDLTIPEGDYRDIAHYETLQNQFPENYGISPVGLPDTATTEQRSLALQLKAYLLFFDQVLANYFAQLSNARILLTADDNVRKTYFSNVVNSIRDADKLLDDSDQWLQTVDDVIKATSLDNYPVRKNKFLDHLLARFAEQFNEYVFLMYRIYGDDYQRNIIRNKVNFLKNYDQMSTCRGSGRDIYNVKTVGQEAVNVSGMEKRISSLLGFTNYKLQSLSTEDYLLFKADATYYNWNISQSAVVIFKGLANYLKEIDAYEDLGLVSILAGDRENYVLKPGPTAGKVIYDIVDSKGNHHTFNDMEIDADTAEATLSGIIDFMRNDFKMEGIYVVENILLRPPFDYTGDDATHHQFMPVCIDPNGTYCKPLDPYSFRICVVLPGYSVRLRDIAFRAYAERLIRMETPAHILPRICFIGHDQMVDFEKLYAQWRTAKQTSLYNNTPMDVTINTNFINLLESLYTVYQAGQLADCDDDTPDVNPIILNQSSLGTLQGGTINNI</sequence>
<name>A0A556MSW6_9SPHI</name>